<gene>
    <name evidence="1" type="ORF">CEO22_308</name>
</gene>
<proteinExistence type="predicted"/>
<comment type="caution">
    <text evidence="1">The sequence shown here is derived from an EMBL/GenBank/DDBJ whole genome shotgun (WGS) entry which is preliminary data.</text>
</comment>
<dbReference type="EMBL" id="VMFD01000023">
    <property type="protein sequence ID" value="TSC65899.1"/>
    <property type="molecule type" value="Genomic_DNA"/>
</dbReference>
<organism evidence="1 2">
    <name type="scientific">Candidatus Berkelbacteria bacterium Gr01-1014_85</name>
    <dbReference type="NCBI Taxonomy" id="2017150"/>
    <lineage>
        <taxon>Bacteria</taxon>
        <taxon>Candidatus Berkelbacteria</taxon>
    </lineage>
</organism>
<dbReference type="Proteomes" id="UP000316253">
    <property type="component" value="Unassembled WGS sequence"/>
</dbReference>
<name>A0A554JC48_9BACT</name>
<sequence length="217" mass="24522">MNGQSTSGTSRQWGMQVEGMCRNYGGGPRKLQLALEHPELKPRFYALLAELAAEREQMLPLLERGPKWTVQVGTFADNAAMIEAIEAKGYKIGHWTRDLLGKIQLEKEPVAVEAFEITPGDVGFTDNVRRDVFYAAVEKLGFIPIEPEVGPQALLQFSEKFELDVWRVIGSQPIVGSDEVLRLFRVGRYSDVVWLSANYGGPDEGWSPDYRFLFRRK</sequence>
<evidence type="ECO:0000313" key="1">
    <source>
        <dbReference type="EMBL" id="TSC65899.1"/>
    </source>
</evidence>
<reference evidence="1 2" key="1">
    <citation type="submission" date="2017-08" db="EMBL/GenBank/DDBJ databases">
        <title>Mechanisms for carbon and nitrogen cycling indicate functional differentiation within the Candidate Phyla Radiation.</title>
        <authorList>
            <person name="Danczak R.E."/>
            <person name="Johnston M.D."/>
            <person name="Kenah C."/>
            <person name="Slattery M."/>
            <person name="Wrighton K.C."/>
            <person name="Wilkins M.J."/>
        </authorList>
    </citation>
    <scope>NUCLEOTIDE SEQUENCE [LARGE SCALE GENOMIC DNA]</scope>
    <source>
        <strain evidence="1">Gr01-1014_85</strain>
    </source>
</reference>
<accession>A0A554JC48</accession>
<protein>
    <submittedName>
        <fullName evidence="1">Uncharacterized protein</fullName>
    </submittedName>
</protein>
<dbReference type="AlphaFoldDB" id="A0A554JC48"/>
<evidence type="ECO:0000313" key="2">
    <source>
        <dbReference type="Proteomes" id="UP000316253"/>
    </source>
</evidence>